<dbReference type="EMBL" id="LAYJ01000068">
    <property type="protein sequence ID" value="KKI51751.1"/>
    <property type="molecule type" value="Genomic_DNA"/>
</dbReference>
<dbReference type="GO" id="GO:0030170">
    <property type="term" value="F:pyridoxal phosphate binding"/>
    <property type="evidence" value="ECO:0007669"/>
    <property type="project" value="InterPro"/>
</dbReference>
<evidence type="ECO:0000313" key="9">
    <source>
        <dbReference type="Proteomes" id="UP000034076"/>
    </source>
</evidence>
<dbReference type="FunFam" id="3.40.640.10:FF:000033">
    <property type="entry name" value="Aspartate aminotransferase"/>
    <property type="match status" value="1"/>
</dbReference>
<dbReference type="RefSeq" id="WP_046442815.1">
    <property type="nucleotide sequence ID" value="NZ_CAUERS010000121.1"/>
</dbReference>
<accession>A0A0M2NLA9</accession>
<evidence type="ECO:0000256" key="1">
    <source>
        <dbReference type="ARBA" id="ARBA00001933"/>
    </source>
</evidence>
<evidence type="ECO:0000256" key="3">
    <source>
        <dbReference type="ARBA" id="ARBA00022576"/>
    </source>
</evidence>
<reference evidence="8 9" key="1">
    <citation type="submission" date="2015-04" db="EMBL/GenBank/DDBJ databases">
        <title>Draft genome sequence of bacteremic isolate Catabacter hongkongensis type strain HKU16T.</title>
        <authorList>
            <person name="Lau S.K."/>
            <person name="Teng J.L."/>
            <person name="Huang Y."/>
            <person name="Curreem S.O."/>
            <person name="Tsui S.K."/>
            <person name="Woo P.C."/>
        </authorList>
    </citation>
    <scope>NUCLEOTIDE SEQUENCE [LARGE SCALE GENOMIC DNA]</scope>
    <source>
        <strain evidence="8 9">HKU16</strain>
    </source>
</reference>
<evidence type="ECO:0000256" key="4">
    <source>
        <dbReference type="ARBA" id="ARBA00022679"/>
    </source>
</evidence>
<dbReference type="CDD" id="cd00609">
    <property type="entry name" value="AAT_like"/>
    <property type="match status" value="1"/>
</dbReference>
<dbReference type="SUPFAM" id="SSF53383">
    <property type="entry name" value="PLP-dependent transferases"/>
    <property type="match status" value="1"/>
</dbReference>
<dbReference type="Gene3D" id="3.40.640.10">
    <property type="entry name" value="Type I PLP-dependent aspartate aminotransferase-like (Major domain)"/>
    <property type="match status" value="1"/>
</dbReference>
<dbReference type="PRINTS" id="PR00753">
    <property type="entry name" value="ACCSYNTHASE"/>
</dbReference>
<comment type="cofactor">
    <cofactor evidence="1 6">
        <name>pyridoxal 5'-phosphate</name>
        <dbReference type="ChEBI" id="CHEBI:597326"/>
    </cofactor>
</comment>
<evidence type="ECO:0000256" key="5">
    <source>
        <dbReference type="ARBA" id="ARBA00022898"/>
    </source>
</evidence>
<organism evidence="8 9">
    <name type="scientific">Christensenella hongkongensis</name>
    <dbReference type="NCBI Taxonomy" id="270498"/>
    <lineage>
        <taxon>Bacteria</taxon>
        <taxon>Bacillati</taxon>
        <taxon>Bacillota</taxon>
        <taxon>Clostridia</taxon>
        <taxon>Christensenellales</taxon>
        <taxon>Christensenellaceae</taxon>
        <taxon>Christensenella</taxon>
    </lineage>
</organism>
<protein>
    <recommendedName>
        <fullName evidence="6">Aminotransferase</fullName>
        <ecNumber evidence="6">2.6.1.-</ecNumber>
    </recommendedName>
</protein>
<dbReference type="InterPro" id="IPR050596">
    <property type="entry name" value="AspAT/PAT-like"/>
</dbReference>
<keyword evidence="3 6" id="KW-0032">Aminotransferase</keyword>
<dbReference type="PANTHER" id="PTHR46383">
    <property type="entry name" value="ASPARTATE AMINOTRANSFERASE"/>
    <property type="match status" value="1"/>
</dbReference>
<dbReference type="InterPro" id="IPR015422">
    <property type="entry name" value="PyrdxlP-dep_Trfase_small"/>
</dbReference>
<dbReference type="EC" id="2.6.1.-" evidence="6"/>
<dbReference type="STRING" id="270498.CHK_0918"/>
<dbReference type="PROSITE" id="PS00105">
    <property type="entry name" value="AA_TRANSFER_CLASS_1"/>
    <property type="match status" value="1"/>
</dbReference>
<keyword evidence="5" id="KW-0663">Pyridoxal phosphate</keyword>
<dbReference type="InterPro" id="IPR015424">
    <property type="entry name" value="PyrdxlP-dep_Trfase"/>
</dbReference>
<evidence type="ECO:0000259" key="7">
    <source>
        <dbReference type="Pfam" id="PF00155"/>
    </source>
</evidence>
<comment type="caution">
    <text evidence="8">The sequence shown here is derived from an EMBL/GenBank/DDBJ whole genome shotgun (WGS) entry which is preliminary data.</text>
</comment>
<dbReference type="OrthoDB" id="9802328at2"/>
<evidence type="ECO:0000313" key="8">
    <source>
        <dbReference type="EMBL" id="KKI51751.1"/>
    </source>
</evidence>
<dbReference type="InterPro" id="IPR004838">
    <property type="entry name" value="NHTrfase_class1_PyrdxlP-BS"/>
</dbReference>
<evidence type="ECO:0000256" key="2">
    <source>
        <dbReference type="ARBA" id="ARBA00007441"/>
    </source>
</evidence>
<dbReference type="InterPro" id="IPR015421">
    <property type="entry name" value="PyrdxlP-dep_Trfase_major"/>
</dbReference>
<dbReference type="GO" id="GO:0006520">
    <property type="term" value="P:amino acid metabolic process"/>
    <property type="evidence" value="ECO:0007669"/>
    <property type="project" value="InterPro"/>
</dbReference>
<dbReference type="InterPro" id="IPR004839">
    <property type="entry name" value="Aminotransferase_I/II_large"/>
</dbReference>
<keyword evidence="9" id="KW-1185">Reference proteome</keyword>
<keyword evidence="4 6" id="KW-0808">Transferase</keyword>
<dbReference type="PATRIC" id="fig|270498.16.peg.514"/>
<proteinExistence type="inferred from homology"/>
<sequence length="397" mass="43150">MQLSKKALAISPSLTLKITAMAKDMKARGLDVVGFGAGEPDFDTPQHIKDAAIEAIKIGMTKYTPASGTLELKKAVCANLKKNFDLHYETSQIVISNGAKHSLFNAFQAILNPGDEVILISPYWLTYPELVKMADGVPVYVEAKEANNFEPLAEDIEAAVTDKTKAIIVNNPSNPCGCIYSQKTIDDIAAIAKKHDFFIVSDEIYGELVYDGNKHLSIANVSEDAYERTILVNGLSKTYAMTGWRIGYTASTPEIAKVMGSYQSHATSNPCSVAQFAGVEALVGSQDEIAKMREEFDSRRKMMVKLINEIDGLSCLTPMGAFYVMLNISKIKGRSIDGEVIEDSVGFAEKLLEKKLTAVIPGAAFGADDFVRLSYAISSEAIEKGIGRIAEFVAMLD</sequence>
<feature type="domain" description="Aminotransferase class I/classII large" evidence="7">
    <location>
        <begin position="31"/>
        <end position="389"/>
    </location>
</feature>
<evidence type="ECO:0000256" key="6">
    <source>
        <dbReference type="RuleBase" id="RU000481"/>
    </source>
</evidence>
<comment type="similarity">
    <text evidence="2 6">Belongs to the class-I pyridoxal-phosphate-dependent aminotransferase family.</text>
</comment>
<dbReference type="AlphaFoldDB" id="A0A0M2NLA9"/>
<name>A0A0M2NLA9_9FIRM</name>
<dbReference type="GO" id="GO:0008483">
    <property type="term" value="F:transaminase activity"/>
    <property type="evidence" value="ECO:0007669"/>
    <property type="project" value="UniProtKB-KW"/>
</dbReference>
<gene>
    <name evidence="8" type="ORF">CHK_0918</name>
</gene>
<dbReference type="Pfam" id="PF00155">
    <property type="entry name" value="Aminotran_1_2"/>
    <property type="match status" value="1"/>
</dbReference>
<dbReference type="Gene3D" id="3.90.1150.10">
    <property type="entry name" value="Aspartate Aminotransferase, domain 1"/>
    <property type="match status" value="1"/>
</dbReference>
<dbReference type="PANTHER" id="PTHR46383:SF1">
    <property type="entry name" value="ASPARTATE AMINOTRANSFERASE"/>
    <property type="match status" value="1"/>
</dbReference>
<dbReference type="Proteomes" id="UP000034076">
    <property type="component" value="Unassembled WGS sequence"/>
</dbReference>